<evidence type="ECO:0000313" key="2">
    <source>
        <dbReference type="EMBL" id="MFA3842652.1"/>
    </source>
</evidence>
<sequence>MTTRIHLPASPPPDSDDEQLSCGRMLSEVWSDWEDGAVDSCPHCERAVQELDQLGTAVRQLEDTTDEACDPSGFDPAALTQRVMDVVRLELRPGRPLPLSNPADDMWIMESVAARTLRTAAEQVPGVRAGSCRIDPEKASGTGMGTGKVTVRIGIRAP</sequence>
<keyword evidence="3" id="KW-1185">Reference proteome</keyword>
<feature type="region of interest" description="Disordered" evidence="1">
    <location>
        <begin position="1"/>
        <end position="20"/>
    </location>
</feature>
<dbReference type="EMBL" id="JBGOSP010000041">
    <property type="protein sequence ID" value="MFA3842652.1"/>
    <property type="molecule type" value="Genomic_DNA"/>
</dbReference>
<accession>A0ABV4SW56</accession>
<protein>
    <submittedName>
        <fullName evidence="2">Asp23/Gls24 family envelope stress response protein</fullName>
    </submittedName>
</protein>
<reference evidence="2 3" key="1">
    <citation type="submission" date="2024-08" db="EMBL/GenBank/DDBJ databases">
        <title>Genome sequence of Streptomyces aureus CACIA-1.46HGO.</title>
        <authorList>
            <person name="Evangelista-Martinez Z."/>
        </authorList>
    </citation>
    <scope>NUCLEOTIDE SEQUENCE [LARGE SCALE GENOMIC DNA]</scope>
    <source>
        <strain evidence="2 3">CACIA-1.46HGO</strain>
    </source>
</reference>
<gene>
    <name evidence="2" type="ORF">ACEG43_41930</name>
</gene>
<proteinExistence type="predicted"/>
<evidence type="ECO:0000313" key="3">
    <source>
        <dbReference type="Proteomes" id="UP001571476"/>
    </source>
</evidence>
<organism evidence="2 3">
    <name type="scientific">Streptomyces aureus</name>
    <dbReference type="NCBI Taxonomy" id="193461"/>
    <lineage>
        <taxon>Bacteria</taxon>
        <taxon>Bacillati</taxon>
        <taxon>Actinomycetota</taxon>
        <taxon>Actinomycetes</taxon>
        <taxon>Kitasatosporales</taxon>
        <taxon>Streptomycetaceae</taxon>
        <taxon>Streptomyces</taxon>
    </lineage>
</organism>
<comment type="caution">
    <text evidence="2">The sequence shown here is derived from an EMBL/GenBank/DDBJ whole genome shotgun (WGS) entry which is preliminary data.</text>
</comment>
<dbReference type="Proteomes" id="UP001571476">
    <property type="component" value="Unassembled WGS sequence"/>
</dbReference>
<evidence type="ECO:0000256" key="1">
    <source>
        <dbReference type="SAM" id="MobiDB-lite"/>
    </source>
</evidence>
<name>A0ABV4SW56_9ACTN</name>
<dbReference type="RefSeq" id="WP_372566571.1">
    <property type="nucleotide sequence ID" value="NZ_JBGOSP010000041.1"/>
</dbReference>